<keyword evidence="1" id="KW-0677">Repeat</keyword>
<dbReference type="Pfam" id="PF00515">
    <property type="entry name" value="TPR_1"/>
    <property type="match status" value="1"/>
</dbReference>
<gene>
    <name evidence="5" type="ORF">FHS56_001278</name>
</gene>
<dbReference type="PANTHER" id="PTHR45586:SF1">
    <property type="entry name" value="LIPOPOLYSACCHARIDE ASSEMBLY PROTEIN B"/>
    <property type="match status" value="1"/>
</dbReference>
<evidence type="ECO:0000313" key="5">
    <source>
        <dbReference type="EMBL" id="NIK73765.1"/>
    </source>
</evidence>
<evidence type="ECO:0000256" key="1">
    <source>
        <dbReference type="ARBA" id="ARBA00022737"/>
    </source>
</evidence>
<name>A0A846MQN0_9BACT</name>
<organism evidence="5 6">
    <name type="scientific">Thermonema lapsum</name>
    <dbReference type="NCBI Taxonomy" id="28195"/>
    <lineage>
        <taxon>Bacteria</taxon>
        <taxon>Pseudomonadati</taxon>
        <taxon>Bacteroidota</taxon>
        <taxon>Cytophagia</taxon>
        <taxon>Cytophagales</taxon>
        <taxon>Thermonemataceae</taxon>
        <taxon>Thermonema</taxon>
    </lineage>
</organism>
<proteinExistence type="predicted"/>
<feature type="chain" id="PRO_5032716097" evidence="4">
    <location>
        <begin position="24"/>
        <end position="998"/>
    </location>
</feature>
<feature type="repeat" description="TPR" evidence="3">
    <location>
        <begin position="321"/>
        <end position="354"/>
    </location>
</feature>
<dbReference type="EMBL" id="JAASRN010000002">
    <property type="protein sequence ID" value="NIK73765.1"/>
    <property type="molecule type" value="Genomic_DNA"/>
</dbReference>
<dbReference type="SUPFAM" id="SSF48452">
    <property type="entry name" value="TPR-like"/>
    <property type="match status" value="4"/>
</dbReference>
<dbReference type="Gene3D" id="1.25.40.10">
    <property type="entry name" value="Tetratricopeptide repeat domain"/>
    <property type="match status" value="8"/>
</dbReference>
<feature type="repeat" description="TPR" evidence="3">
    <location>
        <begin position="470"/>
        <end position="503"/>
    </location>
</feature>
<comment type="caution">
    <text evidence="5">The sequence shown here is derived from an EMBL/GenBank/DDBJ whole genome shotgun (WGS) entry which is preliminary data.</text>
</comment>
<evidence type="ECO:0000256" key="4">
    <source>
        <dbReference type="SAM" id="SignalP"/>
    </source>
</evidence>
<evidence type="ECO:0000256" key="2">
    <source>
        <dbReference type="ARBA" id="ARBA00022803"/>
    </source>
</evidence>
<dbReference type="PROSITE" id="PS50005">
    <property type="entry name" value="TPR"/>
    <property type="match status" value="6"/>
</dbReference>
<dbReference type="RefSeq" id="WP_166919037.1">
    <property type="nucleotide sequence ID" value="NZ_JAASRN010000002.1"/>
</dbReference>
<keyword evidence="2 3" id="KW-0802">TPR repeat</keyword>
<dbReference type="SUPFAM" id="SSF81901">
    <property type="entry name" value="HCP-like"/>
    <property type="match status" value="2"/>
</dbReference>
<dbReference type="Proteomes" id="UP000537126">
    <property type="component" value="Unassembled WGS sequence"/>
</dbReference>
<feature type="repeat" description="TPR" evidence="3">
    <location>
        <begin position="507"/>
        <end position="540"/>
    </location>
</feature>
<dbReference type="Pfam" id="PF13432">
    <property type="entry name" value="TPR_16"/>
    <property type="match status" value="7"/>
</dbReference>
<keyword evidence="6" id="KW-1185">Reference proteome</keyword>
<feature type="repeat" description="TPR" evidence="3">
    <location>
        <begin position="654"/>
        <end position="687"/>
    </location>
</feature>
<dbReference type="PROSITE" id="PS50293">
    <property type="entry name" value="TPR_REGION"/>
    <property type="match status" value="1"/>
</dbReference>
<dbReference type="PANTHER" id="PTHR45586">
    <property type="entry name" value="TPR REPEAT-CONTAINING PROTEIN PA4667"/>
    <property type="match status" value="1"/>
</dbReference>
<dbReference type="Pfam" id="PF13174">
    <property type="entry name" value="TPR_6"/>
    <property type="match status" value="2"/>
</dbReference>
<dbReference type="InterPro" id="IPR051012">
    <property type="entry name" value="CellSynth/LPSAsmb/PSIAsmb"/>
</dbReference>
<evidence type="ECO:0000256" key="3">
    <source>
        <dbReference type="PROSITE-ProRule" id="PRU00339"/>
    </source>
</evidence>
<accession>A0A846MQN0</accession>
<dbReference type="InterPro" id="IPR011990">
    <property type="entry name" value="TPR-like_helical_dom_sf"/>
</dbReference>
<protein>
    <submittedName>
        <fullName evidence="5">Tetratricopeptide (TPR) repeat protein</fullName>
    </submittedName>
</protein>
<dbReference type="AlphaFoldDB" id="A0A846MQN0"/>
<keyword evidence="4" id="KW-0732">Signal</keyword>
<feature type="repeat" description="TPR" evidence="3">
    <location>
        <begin position="617"/>
        <end position="650"/>
    </location>
</feature>
<feature type="signal peptide" evidence="4">
    <location>
        <begin position="1"/>
        <end position="23"/>
    </location>
</feature>
<reference evidence="5 6" key="1">
    <citation type="submission" date="2020-03" db="EMBL/GenBank/DDBJ databases">
        <title>Genomic Encyclopedia of Type Strains, Phase IV (KMG-IV): sequencing the most valuable type-strain genomes for metagenomic binning, comparative biology and taxonomic classification.</title>
        <authorList>
            <person name="Goeker M."/>
        </authorList>
    </citation>
    <scope>NUCLEOTIDE SEQUENCE [LARGE SCALE GENOMIC DNA]</scope>
    <source>
        <strain evidence="5 6">DSM 5718</strain>
    </source>
</reference>
<dbReference type="InterPro" id="IPR019734">
    <property type="entry name" value="TPR_rpt"/>
</dbReference>
<feature type="repeat" description="TPR" evidence="3">
    <location>
        <begin position="280"/>
        <end position="313"/>
    </location>
</feature>
<sequence length="998" mass="114859">MIKKSLIAASLFTSIGFSTVTYAQSTYGTQAEAMLWQAAQSLQSMQWSLGALPSWSFYKKIAGRNDKLYAAFYEAVDALRSRQADGIPLAETFVREHRFHPLTQYMHYELGRYYFQERDFARALASLENIESDRLSQDARSDTQWMLGYGYFMQNQYNKAYEQLASLKSYANPYRGAALYYCGYIRYQEGKYQEALRDLAAATEYPEFAAHAHYLIALTHYSKQQYQEVVAYANKVPTQEVNPQFLLILGDSHYQLQQYQEAAKAFEQYQRKQSIAQLPAAVRYRIAYSYYASGRYAQAIDIFRSLAGLQSQDPNEQRLAQEAMYYMGLAYLKQEQYPSALLAFEQARKATHQPEVARLAQFYYGKLCYRLNRRAEAIEALNQYVLEYPGSPEAKEAKQLITRSYLFNNDYPKAISYLEKLPQLSTEEQKIYQEVAFTQATQLFNSGNYREAISYFEKATRYPIDASLAQRAHLGIGDAYSALGEYEKAITAYEKALKNAAQNYTTAMALYGLGYAHYNLQQYPQAQKYFERFLASQHINEKLQADAFVRLGDCHYVQKNYYASFESYAKALQKGYPDEDYIYYQQGIILDIQDKDAEAKRTLMRIVQKGSSNLYYDKALFQLGQIALEAKQYQEAVTHFSTLMQQKPGSPLVAHALLRRAVAYSNMQKINEAIEDYKRIIEQYPNHPATAAALTGAQELLTQNGRNEEFEALLAIYKKNNPNSDNLIALEFDAAKGMFFNEKYGKAIASFSLFLQEHPNSPYAYDARYYLAESYYRTGDLAQAEKLHLQVIEEKKSTGYTRSLQRMGDYYMSKQEYAKAQRMWQELLQAAMNQRERSKALQGLMEAHYATQSYDSTLYYSDEILKKEMANTLAYNTALLYKAKALIGKQQFEEANQLLKRIATENSDVFGAEAQYLIGELLYKQKQYKASLEALFALNERFPNQIKWRLRGYLLIADNYAALGDTFQAKATLESIIQNTQDAEILAKAKQKLAQLSK</sequence>
<evidence type="ECO:0000313" key="6">
    <source>
        <dbReference type="Proteomes" id="UP000537126"/>
    </source>
</evidence>
<dbReference type="SMART" id="SM00028">
    <property type="entry name" value="TPR"/>
    <property type="match status" value="13"/>
</dbReference>